<keyword evidence="4 7" id="KW-0067">ATP-binding</keyword>
<dbReference type="SMART" id="SM00382">
    <property type="entry name" value="AAA"/>
    <property type="match status" value="1"/>
</dbReference>
<proteinExistence type="inferred from homology"/>
<keyword evidence="3" id="KW-0547">Nucleotide-binding</keyword>
<keyword evidence="2" id="KW-0813">Transport</keyword>
<dbReference type="GO" id="GO:0015658">
    <property type="term" value="F:branched-chain amino acid transmembrane transporter activity"/>
    <property type="evidence" value="ECO:0007669"/>
    <property type="project" value="TreeGrafter"/>
</dbReference>
<dbReference type="PROSITE" id="PS50893">
    <property type="entry name" value="ABC_TRANSPORTER_2"/>
    <property type="match status" value="1"/>
</dbReference>
<dbReference type="PROSITE" id="PS00211">
    <property type="entry name" value="ABC_TRANSPORTER_1"/>
    <property type="match status" value="1"/>
</dbReference>
<dbReference type="OrthoDB" id="7158404at2"/>
<evidence type="ECO:0000313" key="8">
    <source>
        <dbReference type="Proteomes" id="UP000294664"/>
    </source>
</evidence>
<evidence type="ECO:0000256" key="2">
    <source>
        <dbReference type="ARBA" id="ARBA00022448"/>
    </source>
</evidence>
<dbReference type="Pfam" id="PF00005">
    <property type="entry name" value="ABC_tran"/>
    <property type="match status" value="1"/>
</dbReference>
<evidence type="ECO:0000256" key="1">
    <source>
        <dbReference type="ARBA" id="ARBA00005417"/>
    </source>
</evidence>
<accession>A0A4R3LMV6</accession>
<dbReference type="InterPro" id="IPR017871">
    <property type="entry name" value="ABC_transporter-like_CS"/>
</dbReference>
<dbReference type="RefSeq" id="WP_132034912.1">
    <property type="nucleotide sequence ID" value="NZ_SMAI01000017.1"/>
</dbReference>
<dbReference type="GO" id="GO:0016887">
    <property type="term" value="F:ATP hydrolysis activity"/>
    <property type="evidence" value="ECO:0007669"/>
    <property type="project" value="InterPro"/>
</dbReference>
<dbReference type="InterPro" id="IPR027417">
    <property type="entry name" value="P-loop_NTPase"/>
</dbReference>
<dbReference type="CDD" id="cd03224">
    <property type="entry name" value="ABC_TM1139_LivF_branched"/>
    <property type="match status" value="1"/>
</dbReference>
<evidence type="ECO:0000259" key="6">
    <source>
        <dbReference type="PROSITE" id="PS50893"/>
    </source>
</evidence>
<organism evidence="7 8">
    <name type="scientific">Aquabacter spiritensis</name>
    <dbReference type="NCBI Taxonomy" id="933073"/>
    <lineage>
        <taxon>Bacteria</taxon>
        <taxon>Pseudomonadati</taxon>
        <taxon>Pseudomonadota</taxon>
        <taxon>Alphaproteobacteria</taxon>
        <taxon>Hyphomicrobiales</taxon>
        <taxon>Xanthobacteraceae</taxon>
        <taxon>Aquabacter</taxon>
    </lineage>
</organism>
<evidence type="ECO:0000256" key="5">
    <source>
        <dbReference type="ARBA" id="ARBA00022970"/>
    </source>
</evidence>
<protein>
    <submittedName>
        <fullName evidence="7">Branched-chain amino acid transport system ATP-binding protein/neutral amino acid transport system ATP-binding protein</fullName>
    </submittedName>
</protein>
<dbReference type="GO" id="GO:0015807">
    <property type="term" value="P:L-amino acid transport"/>
    <property type="evidence" value="ECO:0007669"/>
    <property type="project" value="TreeGrafter"/>
</dbReference>
<dbReference type="Gene3D" id="3.40.50.300">
    <property type="entry name" value="P-loop containing nucleotide triphosphate hydrolases"/>
    <property type="match status" value="1"/>
</dbReference>
<dbReference type="PANTHER" id="PTHR43820">
    <property type="entry name" value="HIGH-AFFINITY BRANCHED-CHAIN AMINO ACID TRANSPORT ATP-BINDING PROTEIN LIVF"/>
    <property type="match status" value="1"/>
</dbReference>
<dbReference type="InterPro" id="IPR052156">
    <property type="entry name" value="BCAA_Transport_ATP-bd_LivF"/>
</dbReference>
<dbReference type="InterPro" id="IPR003593">
    <property type="entry name" value="AAA+_ATPase"/>
</dbReference>
<dbReference type="InterPro" id="IPR003439">
    <property type="entry name" value="ABC_transporter-like_ATP-bd"/>
</dbReference>
<dbReference type="PANTHER" id="PTHR43820:SF4">
    <property type="entry name" value="HIGH-AFFINITY BRANCHED-CHAIN AMINO ACID TRANSPORT ATP-BINDING PROTEIN LIVF"/>
    <property type="match status" value="1"/>
</dbReference>
<dbReference type="GO" id="GO:0005524">
    <property type="term" value="F:ATP binding"/>
    <property type="evidence" value="ECO:0007669"/>
    <property type="project" value="UniProtKB-KW"/>
</dbReference>
<comment type="caution">
    <text evidence="7">The sequence shown here is derived from an EMBL/GenBank/DDBJ whole genome shotgun (WGS) entry which is preliminary data.</text>
</comment>
<dbReference type="EMBL" id="SMAI01000017">
    <property type="protein sequence ID" value="TCT01664.1"/>
    <property type="molecule type" value="Genomic_DNA"/>
</dbReference>
<reference evidence="7 8" key="1">
    <citation type="submission" date="2019-03" db="EMBL/GenBank/DDBJ databases">
        <title>Genomic Encyclopedia of Type Strains, Phase IV (KMG-IV): sequencing the most valuable type-strain genomes for metagenomic binning, comparative biology and taxonomic classification.</title>
        <authorList>
            <person name="Goeker M."/>
        </authorList>
    </citation>
    <scope>NUCLEOTIDE SEQUENCE [LARGE SCALE GENOMIC DNA]</scope>
    <source>
        <strain evidence="7 8">DSM 9035</strain>
    </source>
</reference>
<evidence type="ECO:0000313" key="7">
    <source>
        <dbReference type="EMBL" id="TCT01664.1"/>
    </source>
</evidence>
<evidence type="ECO:0000256" key="4">
    <source>
        <dbReference type="ARBA" id="ARBA00022840"/>
    </source>
</evidence>
<gene>
    <name evidence="7" type="ORF">EDC64_11715</name>
</gene>
<dbReference type="Proteomes" id="UP000294664">
    <property type="component" value="Unassembled WGS sequence"/>
</dbReference>
<keyword evidence="8" id="KW-1185">Reference proteome</keyword>
<dbReference type="SUPFAM" id="SSF52540">
    <property type="entry name" value="P-loop containing nucleoside triphosphate hydrolases"/>
    <property type="match status" value="1"/>
</dbReference>
<keyword evidence="5" id="KW-0029">Amino-acid transport</keyword>
<sequence>MTSEPHLLPEPAPADAALHVTGLRSGYGRGGDIVCGIDLAQRPESIIAVIGPNGSGKSTFVKTIAGLLPARAGRVRVTGRDVTGLSPANRVAAGLAYVPQEANVFGTLTIRENLKLATEFLRGRAGVGPEQRARVLALFPELAARPGTLAGNLSGGQRQMLAFACALLANPEVLLLDEPSAGLSPKIVSETMEAIARVRAAGVTVLLVEQNVSAALRIADEVVVLVAGALRLRAPAGDVKPADLAGLFFGRAA</sequence>
<feature type="domain" description="ABC transporter" evidence="6">
    <location>
        <begin position="18"/>
        <end position="252"/>
    </location>
</feature>
<name>A0A4R3LMV6_9HYPH</name>
<dbReference type="AlphaFoldDB" id="A0A4R3LMV6"/>
<evidence type="ECO:0000256" key="3">
    <source>
        <dbReference type="ARBA" id="ARBA00022741"/>
    </source>
</evidence>
<comment type="similarity">
    <text evidence="1">Belongs to the ABC transporter superfamily.</text>
</comment>